<dbReference type="InterPro" id="IPR029044">
    <property type="entry name" value="Nucleotide-diphossugar_trans"/>
</dbReference>
<dbReference type="PANTHER" id="PTHR32125">
    <property type="entry name" value="2-C-METHYL-D-ERYTHRITOL 4-PHOSPHATE CYTIDYLYLTRANSFERASE, CHLOROPLASTIC"/>
    <property type="match status" value="1"/>
</dbReference>
<evidence type="ECO:0000313" key="3">
    <source>
        <dbReference type="EMBL" id="HFK23197.1"/>
    </source>
</evidence>
<protein>
    <recommendedName>
        <fullName evidence="4">2-C-methyl-D-erythritol 4-phosphate cytidylyltransferase</fullName>
    </recommendedName>
</protein>
<proteinExistence type="predicted"/>
<accession>A0A7C3N4R7</accession>
<keyword evidence="2" id="KW-0548">Nucleotidyltransferase</keyword>
<evidence type="ECO:0008006" key="4">
    <source>
        <dbReference type="Google" id="ProtNLM"/>
    </source>
</evidence>
<dbReference type="InterPro" id="IPR050088">
    <property type="entry name" value="IspD/TarI_cytidylyltransf_bact"/>
</dbReference>
<sequence length="247" mass="28671">MLKLKIFLKLPKKGLYMLEEVIDKISFIVVGAGKSVRFKSKKIFYMIDGKIPLLIFTLKNIIDAFGKDAELIFVHSKEDKSKIEDLLKNYKIENVKLVEGGEERPLSVFNGLLSCSNDTVFIHDCARPFLSKKFLLSIFETYKKNKKPLTPYTKPFDTVRVNENGKVITLNRNDVMLIQTPQILKKSLYLPILKKYVEKNLYLTDDVEYLLREGFEVNFVEGERTNIKVTDQTDINLVETIYKGWEK</sequence>
<gene>
    <name evidence="3" type="ORF">ENS15_00870</name>
</gene>
<dbReference type="InterPro" id="IPR034683">
    <property type="entry name" value="IspD/TarI"/>
</dbReference>
<dbReference type="Pfam" id="PF01128">
    <property type="entry name" value="IspD"/>
    <property type="match status" value="1"/>
</dbReference>
<comment type="caution">
    <text evidence="3">The sequence shown here is derived from an EMBL/GenBank/DDBJ whole genome shotgun (WGS) entry which is preliminary data.</text>
</comment>
<dbReference type="SUPFAM" id="SSF53448">
    <property type="entry name" value="Nucleotide-diphospho-sugar transferases"/>
    <property type="match status" value="1"/>
</dbReference>
<dbReference type="PANTHER" id="PTHR32125:SF4">
    <property type="entry name" value="2-C-METHYL-D-ERYTHRITOL 4-PHOSPHATE CYTIDYLYLTRANSFERASE, CHLOROPLASTIC"/>
    <property type="match status" value="1"/>
</dbReference>
<dbReference type="EMBL" id="DSTT01000001">
    <property type="protein sequence ID" value="HFK23197.1"/>
    <property type="molecule type" value="Genomic_DNA"/>
</dbReference>
<reference evidence="3" key="1">
    <citation type="journal article" date="2020" name="mSystems">
        <title>Genome- and Community-Level Interaction Insights into Carbon Utilization and Element Cycling Functions of Hydrothermarchaeota in Hydrothermal Sediment.</title>
        <authorList>
            <person name="Zhou Z."/>
            <person name="Liu Y."/>
            <person name="Xu W."/>
            <person name="Pan J."/>
            <person name="Luo Z.H."/>
            <person name="Li M."/>
        </authorList>
    </citation>
    <scope>NUCLEOTIDE SEQUENCE [LARGE SCALE GENOMIC DNA]</scope>
    <source>
        <strain evidence="3">SpSt-464</strain>
    </source>
</reference>
<keyword evidence="1" id="KW-0808">Transferase</keyword>
<evidence type="ECO:0000256" key="1">
    <source>
        <dbReference type="ARBA" id="ARBA00022679"/>
    </source>
</evidence>
<name>A0A7C3N4R7_UNCW3</name>
<dbReference type="GO" id="GO:0050518">
    <property type="term" value="F:2-C-methyl-D-erythritol 4-phosphate cytidylyltransferase activity"/>
    <property type="evidence" value="ECO:0007669"/>
    <property type="project" value="TreeGrafter"/>
</dbReference>
<organism evidence="3">
    <name type="scientific">candidate division WOR-3 bacterium</name>
    <dbReference type="NCBI Taxonomy" id="2052148"/>
    <lineage>
        <taxon>Bacteria</taxon>
        <taxon>Bacteria division WOR-3</taxon>
    </lineage>
</organism>
<dbReference type="Gene3D" id="3.90.550.10">
    <property type="entry name" value="Spore Coat Polysaccharide Biosynthesis Protein SpsA, Chain A"/>
    <property type="match status" value="1"/>
</dbReference>
<dbReference type="AlphaFoldDB" id="A0A7C3N4R7"/>
<evidence type="ECO:0000256" key="2">
    <source>
        <dbReference type="ARBA" id="ARBA00022695"/>
    </source>
</evidence>